<evidence type="ECO:0000313" key="1">
    <source>
        <dbReference type="EMBL" id="WGZ90821.1"/>
    </source>
</evidence>
<dbReference type="AlphaFoldDB" id="A0AA95H9X4"/>
<dbReference type="Gene3D" id="2.160.20.10">
    <property type="entry name" value="Single-stranded right-handed beta-helix, Pectin lyase-like"/>
    <property type="match status" value="1"/>
</dbReference>
<name>A0AA95H9X4_9GAMM</name>
<organism evidence="1">
    <name type="scientific">Candidatus Thiocaldithrix dubininis</name>
    <dbReference type="NCBI Taxonomy" id="3080823"/>
    <lineage>
        <taxon>Bacteria</taxon>
        <taxon>Pseudomonadati</taxon>
        <taxon>Pseudomonadota</taxon>
        <taxon>Gammaproteobacteria</taxon>
        <taxon>Thiotrichales</taxon>
        <taxon>Thiotrichaceae</taxon>
        <taxon>Candidatus Thiocaldithrix</taxon>
    </lineage>
</organism>
<gene>
    <name evidence="1" type="ORF">QJT80_15260</name>
</gene>
<dbReference type="InterPro" id="IPR012334">
    <property type="entry name" value="Pectin_lyas_fold"/>
</dbReference>
<dbReference type="InterPro" id="IPR011050">
    <property type="entry name" value="Pectin_lyase_fold/virulence"/>
</dbReference>
<reference evidence="1" key="2">
    <citation type="submission" date="2023-04" db="EMBL/GenBank/DDBJ databases">
        <authorList>
            <person name="Beletskiy A.V."/>
            <person name="Mardanov A.V."/>
            <person name="Ravin N.V."/>
        </authorList>
    </citation>
    <scope>NUCLEOTIDE SEQUENCE</scope>
    <source>
        <strain evidence="1">GKL-01</strain>
    </source>
</reference>
<reference evidence="1" key="1">
    <citation type="journal article" date="2023" name="Int. J. Mol. Sci.">
        <title>Metagenomics Revealed a New Genus 'Candidatus Thiocaldithrix dubininis' gen. nov., sp. nov. and a New Species 'Candidatus Thiothrix putei' sp. nov. in the Family Thiotrichaceae, Some Members of Which Have Traits of Both Na+- and H+-Motive Energetics.</title>
        <authorList>
            <person name="Ravin N.V."/>
            <person name="Muntyan M.S."/>
            <person name="Smolyakov D.D."/>
            <person name="Rudenko T.S."/>
            <person name="Beletsky A.V."/>
            <person name="Mardanov A.V."/>
            <person name="Grabovich M.Y."/>
        </authorList>
    </citation>
    <scope>NUCLEOTIDE SEQUENCE</scope>
    <source>
        <strain evidence="1">GKL-01</strain>
    </source>
</reference>
<evidence type="ECO:0008006" key="2">
    <source>
        <dbReference type="Google" id="ProtNLM"/>
    </source>
</evidence>
<dbReference type="SUPFAM" id="SSF51126">
    <property type="entry name" value="Pectin lyase-like"/>
    <property type="match status" value="1"/>
</dbReference>
<proteinExistence type="predicted"/>
<protein>
    <recommendedName>
        <fullName evidence="2">Right handed beta helix domain-containing protein</fullName>
    </recommendedName>
</protein>
<accession>A0AA95H9X4</accession>
<sequence>MKQIFNITNEGKALVLKCSLNLQGVTLKRALTIQGAEASGLTLDCQGGSIQPPGNDPQALLIRSLVTTQNTWSVPSNIMIRNCNVVGSTRIMGMGRNGEAEAVKQSSRSLGHTERTQAAAPRNISFINDKFIGQGTIPLYLSPGVTQVTVDRSKITGVSKSVGIYFDAESANNQLLNSTIDTDTDKRELVAVDGSAHNLIQGNYFSSLSNGGIFLYRNCGEGGTVRHQAPQYNQIQNNTFYYDKYLGFNPAIWVGSRMGFRLYCSADKGYPFGSSANNSDMAQRNLIANNTILTRSVKDMIIMGDEPNTVMGNISKPITENTGNNASKRAGHQALGIRKLVE</sequence>
<dbReference type="EMBL" id="CP124755">
    <property type="protein sequence ID" value="WGZ90821.1"/>
    <property type="molecule type" value="Genomic_DNA"/>
</dbReference>
<dbReference type="Proteomes" id="UP001300672">
    <property type="component" value="Chromosome"/>
</dbReference>
<dbReference type="KEGG" id="tdu:QJT80_15260"/>